<reference evidence="2" key="2">
    <citation type="submission" date="2021-04" db="EMBL/GenBank/DDBJ databases">
        <authorList>
            <person name="Gilroy R."/>
        </authorList>
    </citation>
    <scope>NUCLEOTIDE SEQUENCE</scope>
    <source>
        <strain evidence="2">USASDec5-558</strain>
    </source>
</reference>
<feature type="signal peptide" evidence="1">
    <location>
        <begin position="1"/>
        <end position="24"/>
    </location>
</feature>
<comment type="caution">
    <text evidence="2">The sequence shown here is derived from an EMBL/GenBank/DDBJ whole genome shotgun (WGS) entry which is preliminary data.</text>
</comment>
<proteinExistence type="predicted"/>
<protein>
    <recommendedName>
        <fullName evidence="4">Lipoprotein</fullName>
    </recommendedName>
</protein>
<evidence type="ECO:0000313" key="3">
    <source>
        <dbReference type="Proteomes" id="UP000886829"/>
    </source>
</evidence>
<evidence type="ECO:0008006" key="4">
    <source>
        <dbReference type="Google" id="ProtNLM"/>
    </source>
</evidence>
<dbReference type="EMBL" id="DXEV01000043">
    <property type="protein sequence ID" value="HIX56287.1"/>
    <property type="molecule type" value="Genomic_DNA"/>
</dbReference>
<evidence type="ECO:0000313" key="2">
    <source>
        <dbReference type="EMBL" id="HIX56287.1"/>
    </source>
</evidence>
<keyword evidence="1" id="KW-0732">Signal</keyword>
<dbReference type="Proteomes" id="UP000886829">
    <property type="component" value="Unassembled WGS sequence"/>
</dbReference>
<feature type="chain" id="PRO_5039027607" description="Lipoprotein" evidence="1">
    <location>
        <begin position="25"/>
        <end position="190"/>
    </location>
</feature>
<organism evidence="2 3">
    <name type="scientific">Candidatus Anaerobiospirillum pullistercoris</name>
    <dbReference type="NCBI Taxonomy" id="2838452"/>
    <lineage>
        <taxon>Bacteria</taxon>
        <taxon>Pseudomonadati</taxon>
        <taxon>Pseudomonadota</taxon>
        <taxon>Gammaproteobacteria</taxon>
        <taxon>Aeromonadales</taxon>
        <taxon>Succinivibrionaceae</taxon>
        <taxon>Anaerobiospirillum</taxon>
    </lineage>
</organism>
<reference evidence="2" key="1">
    <citation type="journal article" date="2021" name="PeerJ">
        <title>Extensive microbial diversity within the chicken gut microbiome revealed by metagenomics and culture.</title>
        <authorList>
            <person name="Gilroy R."/>
            <person name="Ravi A."/>
            <person name="Getino M."/>
            <person name="Pursley I."/>
            <person name="Horton D.L."/>
            <person name="Alikhan N.F."/>
            <person name="Baker D."/>
            <person name="Gharbi K."/>
            <person name="Hall N."/>
            <person name="Watson M."/>
            <person name="Adriaenssens E.M."/>
            <person name="Foster-Nyarko E."/>
            <person name="Jarju S."/>
            <person name="Secka A."/>
            <person name="Antonio M."/>
            <person name="Oren A."/>
            <person name="Chaudhuri R.R."/>
            <person name="La Ragione R."/>
            <person name="Hildebrand F."/>
            <person name="Pallen M.J."/>
        </authorList>
    </citation>
    <scope>NUCLEOTIDE SEQUENCE</scope>
    <source>
        <strain evidence="2">USASDec5-558</strain>
    </source>
</reference>
<dbReference type="AlphaFoldDB" id="A0A9D2AZT4"/>
<accession>A0A9D2AZT4</accession>
<sequence>MVKSKSLLPLSLCAALVLSACATAPDPLPEKLSTPDEFMDESVQELYKDVQKVYKTEYFALGIPAGWSVVSFKDQSLASSISVTRDDRSALVTIRVTKASTPTIEESCQHAADGFAANGLEFTAEPEVRYGTCTINATENERDVVLWLREYPDDRSAYSITYKGDLATVGELLTYLVGNEKIMQLMVQPL</sequence>
<dbReference type="PROSITE" id="PS51257">
    <property type="entry name" value="PROKAR_LIPOPROTEIN"/>
    <property type="match status" value="1"/>
</dbReference>
<gene>
    <name evidence="2" type="ORF">H9850_02300</name>
</gene>
<evidence type="ECO:0000256" key="1">
    <source>
        <dbReference type="SAM" id="SignalP"/>
    </source>
</evidence>
<name>A0A9D2AZT4_9GAMM</name>